<feature type="transmembrane region" description="Helical" evidence="1">
    <location>
        <begin position="299"/>
        <end position="318"/>
    </location>
</feature>
<feature type="transmembrane region" description="Helical" evidence="1">
    <location>
        <begin position="41"/>
        <end position="62"/>
    </location>
</feature>
<dbReference type="RefSeq" id="WP_202012387.1">
    <property type="nucleotide sequence ID" value="NZ_JAERRB010000006.1"/>
</dbReference>
<keyword evidence="1" id="KW-1133">Transmembrane helix</keyword>
<name>A0ABS1KUT8_9BACT</name>
<feature type="transmembrane region" description="Helical" evidence="1">
    <location>
        <begin position="400"/>
        <end position="422"/>
    </location>
</feature>
<keyword evidence="1" id="KW-0472">Membrane</keyword>
<accession>A0ABS1KUT8</accession>
<feature type="transmembrane region" description="Helical" evidence="1">
    <location>
        <begin position="231"/>
        <end position="249"/>
    </location>
</feature>
<feature type="transmembrane region" description="Helical" evidence="1">
    <location>
        <begin position="352"/>
        <end position="370"/>
    </location>
</feature>
<comment type="caution">
    <text evidence="3">The sequence shown here is derived from an EMBL/GenBank/DDBJ whole genome shotgun (WGS) entry which is preliminary data.</text>
</comment>
<feature type="transmembrane region" description="Helical" evidence="1">
    <location>
        <begin position="261"/>
        <end position="279"/>
    </location>
</feature>
<feature type="transmembrane region" description="Helical" evidence="1">
    <location>
        <begin position="330"/>
        <end position="346"/>
    </location>
</feature>
<feature type="transmembrane region" description="Helical" evidence="1">
    <location>
        <begin position="205"/>
        <end position="225"/>
    </location>
</feature>
<gene>
    <name evidence="3" type="ORF">JI741_18525</name>
</gene>
<proteinExistence type="predicted"/>
<feature type="transmembrane region" description="Helical" evidence="1">
    <location>
        <begin position="377"/>
        <end position="394"/>
    </location>
</feature>
<dbReference type="Pfam" id="PF09925">
    <property type="entry name" value="DUF2157"/>
    <property type="match status" value="1"/>
</dbReference>
<reference evidence="3 4" key="1">
    <citation type="submission" date="2021-01" db="EMBL/GenBank/DDBJ databases">
        <title>Chryseolinea sp. Jin1 Genome sequencing and assembly.</title>
        <authorList>
            <person name="Kim I."/>
        </authorList>
    </citation>
    <scope>NUCLEOTIDE SEQUENCE [LARGE SCALE GENOMIC DNA]</scope>
    <source>
        <strain evidence="3 4">Jin1</strain>
    </source>
</reference>
<dbReference type="InterPro" id="IPR018677">
    <property type="entry name" value="DUF2157"/>
</dbReference>
<protein>
    <submittedName>
        <fullName evidence="3">DUF2157 domain-containing protein</fullName>
    </submittedName>
</protein>
<feature type="transmembrane region" description="Helical" evidence="1">
    <location>
        <begin position="179"/>
        <end position="198"/>
    </location>
</feature>
<feature type="transmembrane region" description="Helical" evidence="1">
    <location>
        <begin position="130"/>
        <end position="148"/>
    </location>
</feature>
<feature type="transmembrane region" description="Helical" evidence="1">
    <location>
        <begin position="105"/>
        <end position="124"/>
    </location>
</feature>
<evidence type="ECO:0000313" key="4">
    <source>
        <dbReference type="Proteomes" id="UP000613030"/>
    </source>
</evidence>
<feature type="domain" description="DUF2157" evidence="2">
    <location>
        <begin position="12"/>
        <end position="153"/>
    </location>
</feature>
<evidence type="ECO:0000256" key="1">
    <source>
        <dbReference type="SAM" id="Phobius"/>
    </source>
</evidence>
<evidence type="ECO:0000313" key="3">
    <source>
        <dbReference type="EMBL" id="MBL0743234.1"/>
    </source>
</evidence>
<sequence>MSKNILNDLPELLRANVIDEETAKRITAYYDAKPNASSNRLFVVFGILGALLISMGLVLIVAHNWDDLPKAAKLFIGLLPMLIGQGVCGYLVVKDIPSRAWREGCGAYLCFTIALSIAVVGQVYNLEGNFPRFLMVWMLLTLPAVYVLRSSMAAMLYVCGVTWYACELGYFHYPSMPPWKYWPMLALVLPFCYTEFIMKGFKNNFYYFISWLVVLSVTFCIGAFENHHEDLVIGMYMSLFSVFVLLSELKAFETHRVLTNPLLLVGSLGIMCLLLLLSFDWYWDELDRFTEQDNLASMEFYFTAILSALAVILMVFVFRAKSIASINLKGFAFLIFIALYIMGINAPGSAQLLVNLVILIFAVYTIRSGAKQNHLGILNYGLLIITALILCRFFDTDFSFILRGLLFIAVGIGFFAANYYMIKKRKQNA</sequence>
<feature type="transmembrane region" description="Helical" evidence="1">
    <location>
        <begin position="155"/>
        <end position="173"/>
    </location>
</feature>
<evidence type="ECO:0000259" key="2">
    <source>
        <dbReference type="Pfam" id="PF09925"/>
    </source>
</evidence>
<keyword evidence="1" id="KW-0812">Transmembrane</keyword>
<feature type="transmembrane region" description="Helical" evidence="1">
    <location>
        <begin position="74"/>
        <end position="93"/>
    </location>
</feature>
<keyword evidence="4" id="KW-1185">Reference proteome</keyword>
<dbReference type="EMBL" id="JAERRB010000006">
    <property type="protein sequence ID" value="MBL0743234.1"/>
    <property type="molecule type" value="Genomic_DNA"/>
</dbReference>
<organism evidence="3 4">
    <name type="scientific">Chryseolinea lacunae</name>
    <dbReference type="NCBI Taxonomy" id="2801331"/>
    <lineage>
        <taxon>Bacteria</taxon>
        <taxon>Pseudomonadati</taxon>
        <taxon>Bacteroidota</taxon>
        <taxon>Cytophagia</taxon>
        <taxon>Cytophagales</taxon>
        <taxon>Fulvivirgaceae</taxon>
        <taxon>Chryseolinea</taxon>
    </lineage>
</organism>
<dbReference type="Proteomes" id="UP000613030">
    <property type="component" value="Unassembled WGS sequence"/>
</dbReference>